<keyword evidence="6 10" id="KW-0472">Membrane</keyword>
<evidence type="ECO:0000256" key="8">
    <source>
        <dbReference type="ARBA" id="ARBA00023288"/>
    </source>
</evidence>
<dbReference type="EMBL" id="QZWH01000044">
    <property type="protein sequence ID" value="RJT20045.1"/>
    <property type="molecule type" value="Genomic_DNA"/>
</dbReference>
<dbReference type="NCBIfam" id="TIGR01845">
    <property type="entry name" value="outer_NodT"/>
    <property type="match status" value="1"/>
</dbReference>
<dbReference type="GO" id="GO:0015562">
    <property type="term" value="F:efflux transmembrane transporter activity"/>
    <property type="evidence" value="ECO:0007669"/>
    <property type="project" value="InterPro"/>
</dbReference>
<keyword evidence="5 10" id="KW-0732">Signal</keyword>
<dbReference type="Proteomes" id="UP000276295">
    <property type="component" value="Unassembled WGS sequence"/>
</dbReference>
<dbReference type="InterPro" id="IPR003423">
    <property type="entry name" value="OMP_efflux"/>
</dbReference>
<comment type="similarity">
    <text evidence="2 10">Belongs to the outer membrane factor (OMF) (TC 1.B.17) family.</text>
</comment>
<evidence type="ECO:0000256" key="4">
    <source>
        <dbReference type="ARBA" id="ARBA00022692"/>
    </source>
</evidence>
<evidence type="ECO:0000256" key="1">
    <source>
        <dbReference type="ARBA" id="ARBA00004459"/>
    </source>
</evidence>
<dbReference type="RefSeq" id="WP_120066039.1">
    <property type="nucleotide sequence ID" value="NZ_QZWH01000044.1"/>
</dbReference>
<dbReference type="InterPro" id="IPR010131">
    <property type="entry name" value="MdtP/NodT-like"/>
</dbReference>
<proteinExistence type="inferred from homology"/>
<evidence type="ECO:0000256" key="6">
    <source>
        <dbReference type="ARBA" id="ARBA00023136"/>
    </source>
</evidence>
<dbReference type="NCBIfam" id="NF008524">
    <property type="entry name" value="PRK11459.1"/>
    <property type="match status" value="1"/>
</dbReference>
<evidence type="ECO:0000256" key="10">
    <source>
        <dbReference type="RuleBase" id="RU362097"/>
    </source>
</evidence>
<accession>A0A3A5JLS1</accession>
<feature type="chain" id="PRO_5017101918" evidence="10">
    <location>
        <begin position="26"/>
        <end position="482"/>
    </location>
</feature>
<keyword evidence="4 10" id="KW-0812">Transmembrane</keyword>
<keyword evidence="7 10" id="KW-0564">Palmitate</keyword>
<dbReference type="Gene3D" id="2.20.200.10">
    <property type="entry name" value="Outer membrane efflux proteins (OEP)"/>
    <property type="match status" value="1"/>
</dbReference>
<dbReference type="GO" id="GO:0009279">
    <property type="term" value="C:cell outer membrane"/>
    <property type="evidence" value="ECO:0007669"/>
    <property type="project" value="UniProtKB-SubCell"/>
</dbReference>
<feature type="signal peptide" evidence="10">
    <location>
        <begin position="1"/>
        <end position="25"/>
    </location>
</feature>
<reference evidence="11 12" key="1">
    <citation type="submission" date="2018-09" db="EMBL/GenBank/DDBJ databases">
        <title>Draft genome sequence of Buttiauxella izardii CCUG 35510T.</title>
        <authorList>
            <person name="Salva-Serra F."/>
            <person name="Marathe N."/>
            <person name="Moore E."/>
            <person name="Stadler-Svensson L."/>
            <person name="Engstrom-Jakobsson H."/>
        </authorList>
    </citation>
    <scope>NUCLEOTIDE SEQUENCE [LARGE SCALE GENOMIC DNA]</scope>
    <source>
        <strain evidence="11 12">CCUG 35510</strain>
    </source>
</reference>
<organism evidence="11 12">
    <name type="scientific">Buttiauxella izardii</name>
    <dbReference type="NCBI Taxonomy" id="82991"/>
    <lineage>
        <taxon>Bacteria</taxon>
        <taxon>Pseudomonadati</taxon>
        <taxon>Pseudomonadota</taxon>
        <taxon>Gammaproteobacteria</taxon>
        <taxon>Enterobacterales</taxon>
        <taxon>Enterobacteriaceae</taxon>
        <taxon>Buttiauxella</taxon>
    </lineage>
</organism>
<sequence>MTSSRFPLAATGVALMLVLSGCAPMHNDDAPLAQKTPPQKLDTPLPPELAHGWPGSDWWRDYHDSQINTLVERSLKDSPDLAVVQQRIKLAQAQTQMQEASDGPQMDFSANVERQKMSQEGVMGPFALTDPAAGTTGPYYTNGNFGLTASWDLDLWGKNRSEVEAKVGVMRAKQAELAQAKQVISANVVRLYWDMQTLLALKDVKQQTLAAQKNIVDVETHLYAQGINSSVDDVEPNIDFVKTQQQLDDIEGRINIAKAQLAAITGDAHAASNIKRVALPKVKSSVPENMGYELLARRPDLQEAHWYIESSLSSVDAAKAAFYPDVNLSAFLQNDALHLSDLFRGSAQQMGIIGGFTLPIFDSGRLNANLDIVRAESNLSIASYNKAVVGAVNDVEKAASQLNAVAAENQHQTTILQGTHKLKTLAQARYKAGVISGARLSAATLPELSEQAKAIQLHGQWLNADVQLISALGGGYHPSGKA</sequence>
<evidence type="ECO:0000256" key="2">
    <source>
        <dbReference type="ARBA" id="ARBA00007613"/>
    </source>
</evidence>
<name>A0A3A5JLS1_9ENTR</name>
<evidence type="ECO:0000313" key="12">
    <source>
        <dbReference type="Proteomes" id="UP000276295"/>
    </source>
</evidence>
<keyword evidence="12" id="KW-1185">Reference proteome</keyword>
<comment type="function">
    <text evidence="9">Could be involved in resistance to puromycin, acriflavine and tetraphenylarsonium chloride.</text>
</comment>
<dbReference type="PROSITE" id="PS51257">
    <property type="entry name" value="PROKAR_LIPOPROTEIN"/>
    <property type="match status" value="1"/>
</dbReference>
<dbReference type="Pfam" id="PF02321">
    <property type="entry name" value="OEP"/>
    <property type="match status" value="2"/>
</dbReference>
<keyword evidence="3 10" id="KW-1134">Transmembrane beta strand</keyword>
<evidence type="ECO:0000313" key="11">
    <source>
        <dbReference type="EMBL" id="RJT20045.1"/>
    </source>
</evidence>
<protein>
    <submittedName>
        <fullName evidence="11">Multidrug resistance outer membrane protein MdtQ</fullName>
    </submittedName>
</protein>
<evidence type="ECO:0000256" key="7">
    <source>
        <dbReference type="ARBA" id="ARBA00023139"/>
    </source>
</evidence>
<keyword evidence="8 10" id="KW-0449">Lipoprotein</keyword>
<evidence type="ECO:0000256" key="9">
    <source>
        <dbReference type="ARBA" id="ARBA00037313"/>
    </source>
</evidence>
<dbReference type="OrthoDB" id="9770517at2"/>
<dbReference type="SUPFAM" id="SSF56954">
    <property type="entry name" value="Outer membrane efflux proteins (OEP)"/>
    <property type="match status" value="1"/>
</dbReference>
<dbReference type="PANTHER" id="PTHR30203:SF20">
    <property type="entry name" value="MULTIDRUG RESISTANCE OUTER MEMBRANE PROTEIN MDTP-RELATED"/>
    <property type="match status" value="1"/>
</dbReference>
<dbReference type="AlphaFoldDB" id="A0A3A5JLS1"/>
<comment type="subcellular location">
    <subcellularLocation>
        <location evidence="1 10">Cell outer membrane</location>
        <topology evidence="1 10">Lipid-anchor</topology>
    </subcellularLocation>
</comment>
<dbReference type="Gene3D" id="1.20.1600.10">
    <property type="entry name" value="Outer membrane efflux proteins (OEP)"/>
    <property type="match status" value="1"/>
</dbReference>
<dbReference type="PANTHER" id="PTHR30203">
    <property type="entry name" value="OUTER MEMBRANE CATION EFFLUX PROTEIN"/>
    <property type="match status" value="1"/>
</dbReference>
<comment type="caution">
    <text evidence="11">The sequence shown here is derived from an EMBL/GenBank/DDBJ whole genome shotgun (WGS) entry which is preliminary data.</text>
</comment>
<evidence type="ECO:0000256" key="3">
    <source>
        <dbReference type="ARBA" id="ARBA00022452"/>
    </source>
</evidence>
<evidence type="ECO:0000256" key="5">
    <source>
        <dbReference type="ARBA" id="ARBA00022729"/>
    </source>
</evidence>
<gene>
    <name evidence="11" type="primary">mdtQ</name>
    <name evidence="11" type="ORF">D6029_17670</name>
</gene>